<protein>
    <submittedName>
        <fullName evidence="2">Acetyltransferase</fullName>
        <ecNumber evidence="2">2.3.1.-</ecNumber>
    </submittedName>
</protein>
<proteinExistence type="predicted"/>
<dbReference type="Gene3D" id="3.40.630.30">
    <property type="match status" value="1"/>
</dbReference>
<evidence type="ECO:0000313" key="2">
    <source>
        <dbReference type="EMBL" id="MDQ0394258.1"/>
    </source>
</evidence>
<evidence type="ECO:0000259" key="1">
    <source>
        <dbReference type="PROSITE" id="PS51186"/>
    </source>
</evidence>
<evidence type="ECO:0000313" key="3">
    <source>
        <dbReference type="Proteomes" id="UP001237448"/>
    </source>
</evidence>
<gene>
    <name evidence="2" type="ORF">J3R73_004050</name>
</gene>
<dbReference type="PANTHER" id="PTHR43451">
    <property type="entry name" value="ACETYLTRANSFERASE (GNAT) FAMILY PROTEIN"/>
    <property type="match status" value="1"/>
</dbReference>
<keyword evidence="2" id="KW-0808">Transferase</keyword>
<dbReference type="InterPro" id="IPR016181">
    <property type="entry name" value="Acyl_CoA_acyltransferase"/>
</dbReference>
<dbReference type="EC" id="2.3.1.-" evidence="2"/>
<dbReference type="RefSeq" id="WP_307430947.1">
    <property type="nucleotide sequence ID" value="NZ_JAUSVK010000001.1"/>
</dbReference>
<feature type="domain" description="N-acetyltransferase" evidence="1">
    <location>
        <begin position="13"/>
        <end position="166"/>
    </location>
</feature>
<dbReference type="GO" id="GO:0016746">
    <property type="term" value="F:acyltransferase activity"/>
    <property type="evidence" value="ECO:0007669"/>
    <property type="project" value="UniProtKB-KW"/>
</dbReference>
<organism evidence="2 3">
    <name type="scientific">Labrys monachus</name>
    <dbReference type="NCBI Taxonomy" id="217067"/>
    <lineage>
        <taxon>Bacteria</taxon>
        <taxon>Pseudomonadati</taxon>
        <taxon>Pseudomonadota</taxon>
        <taxon>Alphaproteobacteria</taxon>
        <taxon>Hyphomicrobiales</taxon>
        <taxon>Xanthobacteraceae</taxon>
        <taxon>Labrys</taxon>
    </lineage>
</organism>
<dbReference type="PROSITE" id="PS51186">
    <property type="entry name" value="GNAT"/>
    <property type="match status" value="1"/>
</dbReference>
<reference evidence="2 3" key="1">
    <citation type="submission" date="2023-07" db="EMBL/GenBank/DDBJ databases">
        <title>Genomic Encyclopedia of Type Strains, Phase IV (KMG-IV): sequencing the most valuable type-strain genomes for metagenomic binning, comparative biology and taxonomic classification.</title>
        <authorList>
            <person name="Goeker M."/>
        </authorList>
    </citation>
    <scope>NUCLEOTIDE SEQUENCE [LARGE SCALE GENOMIC DNA]</scope>
    <source>
        <strain evidence="2 3">DSM 5896</strain>
    </source>
</reference>
<dbReference type="Pfam" id="PF13673">
    <property type="entry name" value="Acetyltransf_10"/>
    <property type="match status" value="1"/>
</dbReference>
<dbReference type="InterPro" id="IPR052564">
    <property type="entry name" value="N-acetyltrans/Recomb-assoc"/>
</dbReference>
<keyword evidence="3" id="KW-1185">Reference proteome</keyword>
<dbReference type="PANTHER" id="PTHR43451:SF1">
    <property type="entry name" value="ACETYLTRANSFERASE"/>
    <property type="match status" value="1"/>
</dbReference>
<keyword evidence="2" id="KW-0012">Acyltransferase</keyword>
<dbReference type="CDD" id="cd04301">
    <property type="entry name" value="NAT_SF"/>
    <property type="match status" value="1"/>
</dbReference>
<accession>A0ABU0FI20</accession>
<dbReference type="InterPro" id="IPR000182">
    <property type="entry name" value="GNAT_dom"/>
</dbReference>
<dbReference type="EMBL" id="JAUSVK010000001">
    <property type="protein sequence ID" value="MDQ0394258.1"/>
    <property type="molecule type" value="Genomic_DNA"/>
</dbReference>
<comment type="caution">
    <text evidence="2">The sequence shown here is derived from an EMBL/GenBank/DDBJ whole genome shotgun (WGS) entry which is preliminary data.</text>
</comment>
<name>A0ABU0FI20_9HYPH</name>
<dbReference type="SUPFAM" id="SSF55729">
    <property type="entry name" value="Acyl-CoA N-acyltransferases (Nat)"/>
    <property type="match status" value="1"/>
</dbReference>
<sequence length="174" mass="18517">MTAPTGFTGTPKAGLRPFLPADTPILAEIFRAGVLELTGEDYSELQQEAWAGSADDEEAFGRKLAACLTLVATVDGAPVGFIALEGKETVALLYVHPAVAGQGVATLLYNAIEQLAKARGATRLMVDASDSARDFFERRGFEAQRRNTVVLGDEWIGNTTMKKDLAGAPQGMRS</sequence>
<dbReference type="Proteomes" id="UP001237448">
    <property type="component" value="Unassembled WGS sequence"/>
</dbReference>